<dbReference type="RefSeq" id="WP_158262693.1">
    <property type="nucleotide sequence ID" value="NZ_JGVO01000586.1"/>
</dbReference>
<organism evidence="2 3">
    <name type="scientific">Photobacterium sanctipauli</name>
    <dbReference type="NCBI Taxonomy" id="1342794"/>
    <lineage>
        <taxon>Bacteria</taxon>
        <taxon>Pseudomonadati</taxon>
        <taxon>Pseudomonadota</taxon>
        <taxon>Gammaproteobacteria</taxon>
        <taxon>Vibrionales</taxon>
        <taxon>Vibrionaceae</taxon>
        <taxon>Photobacterium</taxon>
    </lineage>
</organism>
<protein>
    <submittedName>
        <fullName evidence="2">Cytochrome bd-I oxidase subunit CydX</fullName>
    </submittedName>
</protein>
<dbReference type="EMBL" id="PYMA01000012">
    <property type="protein sequence ID" value="PSW18188.1"/>
    <property type="molecule type" value="Genomic_DNA"/>
</dbReference>
<feature type="transmembrane region" description="Helical" evidence="1">
    <location>
        <begin position="6"/>
        <end position="22"/>
    </location>
</feature>
<accession>A0A2T3NPL1</accession>
<keyword evidence="1" id="KW-1133">Transmembrane helix</keyword>
<proteinExistence type="predicted"/>
<keyword evidence="1" id="KW-0472">Membrane</keyword>
<reference evidence="2 3" key="1">
    <citation type="submission" date="2018-01" db="EMBL/GenBank/DDBJ databases">
        <title>Whole genome sequencing of Histamine producing bacteria.</title>
        <authorList>
            <person name="Butler K."/>
        </authorList>
    </citation>
    <scope>NUCLEOTIDE SEQUENCE [LARGE SCALE GENOMIC DNA]</scope>
    <source>
        <strain evidence="2 3">DSM 100436</strain>
    </source>
</reference>
<dbReference type="OrthoDB" id="1530322at1236"/>
<dbReference type="AlphaFoldDB" id="A0A2T3NPL1"/>
<dbReference type="Pfam" id="PF08173">
    <property type="entry name" value="YbgT_YccB"/>
    <property type="match status" value="1"/>
</dbReference>
<sequence length="36" mass="4254">MWYVVWVIGLIFASYCGAINGFRMERKEQGWKNGQD</sequence>
<keyword evidence="1" id="KW-0812">Transmembrane</keyword>
<comment type="caution">
    <text evidence="2">The sequence shown here is derived from an EMBL/GenBank/DDBJ whole genome shotgun (WGS) entry which is preliminary data.</text>
</comment>
<evidence type="ECO:0000313" key="3">
    <source>
        <dbReference type="Proteomes" id="UP000241771"/>
    </source>
</evidence>
<dbReference type="InterPro" id="IPR012994">
    <property type="entry name" value="YbgT_YccB"/>
</dbReference>
<name>A0A2T3NPL1_9GAMM</name>
<gene>
    <name evidence="2" type="ORF">C9I98_17565</name>
</gene>
<evidence type="ECO:0000313" key="2">
    <source>
        <dbReference type="EMBL" id="PSW18188.1"/>
    </source>
</evidence>
<keyword evidence="3" id="KW-1185">Reference proteome</keyword>
<evidence type="ECO:0000256" key="1">
    <source>
        <dbReference type="SAM" id="Phobius"/>
    </source>
</evidence>
<dbReference type="Proteomes" id="UP000241771">
    <property type="component" value="Unassembled WGS sequence"/>
</dbReference>